<evidence type="ECO:0000256" key="4">
    <source>
        <dbReference type="ARBA" id="ARBA00022801"/>
    </source>
</evidence>
<gene>
    <name evidence="8" type="ORF">OBRU01_20101</name>
</gene>
<feature type="domain" description="Peptidase S1" evidence="7">
    <location>
        <begin position="1"/>
        <end position="318"/>
    </location>
</feature>
<dbReference type="PRINTS" id="PR00722">
    <property type="entry name" value="CHYMOTRYPSIN"/>
</dbReference>
<dbReference type="CDD" id="cd00190">
    <property type="entry name" value="Tryp_SPc"/>
    <property type="match status" value="1"/>
</dbReference>
<evidence type="ECO:0000256" key="6">
    <source>
        <dbReference type="SAM" id="SignalP"/>
    </source>
</evidence>
<dbReference type="GO" id="GO:0005615">
    <property type="term" value="C:extracellular space"/>
    <property type="evidence" value="ECO:0007669"/>
    <property type="project" value="TreeGrafter"/>
</dbReference>
<dbReference type="Proteomes" id="UP000037510">
    <property type="component" value="Unassembled WGS sequence"/>
</dbReference>
<organism evidence="8 9">
    <name type="scientific">Operophtera brumata</name>
    <name type="common">Winter moth</name>
    <name type="synonym">Phalaena brumata</name>
    <dbReference type="NCBI Taxonomy" id="104452"/>
    <lineage>
        <taxon>Eukaryota</taxon>
        <taxon>Metazoa</taxon>
        <taxon>Ecdysozoa</taxon>
        <taxon>Arthropoda</taxon>
        <taxon>Hexapoda</taxon>
        <taxon>Insecta</taxon>
        <taxon>Pterygota</taxon>
        <taxon>Neoptera</taxon>
        <taxon>Endopterygota</taxon>
        <taxon>Lepidoptera</taxon>
        <taxon>Glossata</taxon>
        <taxon>Ditrysia</taxon>
        <taxon>Geometroidea</taxon>
        <taxon>Geometridae</taxon>
        <taxon>Larentiinae</taxon>
        <taxon>Operophtera</taxon>
    </lineage>
</organism>
<accession>A0A0L7KS81</accession>
<keyword evidence="2" id="KW-0964">Secreted</keyword>
<protein>
    <submittedName>
        <fullName evidence="8">Trypsin AiT6</fullName>
    </submittedName>
</protein>
<dbReference type="InterPro" id="IPR001254">
    <property type="entry name" value="Trypsin_dom"/>
</dbReference>
<feature type="chain" id="PRO_5005572759" evidence="6">
    <location>
        <begin position="17"/>
        <end position="323"/>
    </location>
</feature>
<evidence type="ECO:0000313" key="8">
    <source>
        <dbReference type="EMBL" id="KOB66128.1"/>
    </source>
</evidence>
<reference evidence="8 9" key="1">
    <citation type="journal article" date="2015" name="Genome Biol. Evol.">
        <title>The genome of winter moth (Operophtera brumata) provides a genomic perspective on sexual dimorphism and phenology.</title>
        <authorList>
            <person name="Derks M.F."/>
            <person name="Smit S."/>
            <person name="Salis L."/>
            <person name="Schijlen E."/>
            <person name="Bossers A."/>
            <person name="Mateman C."/>
            <person name="Pijl A.S."/>
            <person name="de Ridder D."/>
            <person name="Groenen M.A."/>
            <person name="Visser M.E."/>
            <person name="Megens H.J."/>
        </authorList>
    </citation>
    <scope>NUCLEOTIDE SEQUENCE [LARGE SCALE GENOMIC DNA]</scope>
    <source>
        <strain evidence="8">WM2013NL</strain>
        <tissue evidence="8">Head and thorax</tissue>
    </source>
</reference>
<dbReference type="EMBL" id="JTDY01006297">
    <property type="protein sequence ID" value="KOB66128.1"/>
    <property type="molecule type" value="Genomic_DNA"/>
</dbReference>
<dbReference type="SUPFAM" id="SSF50494">
    <property type="entry name" value="Trypsin-like serine proteases"/>
    <property type="match status" value="2"/>
</dbReference>
<evidence type="ECO:0000256" key="5">
    <source>
        <dbReference type="ARBA" id="ARBA00022825"/>
    </source>
</evidence>
<dbReference type="InterPro" id="IPR001314">
    <property type="entry name" value="Peptidase_S1A"/>
</dbReference>
<dbReference type="InterPro" id="IPR050127">
    <property type="entry name" value="Serine_Proteases_S1"/>
</dbReference>
<evidence type="ECO:0000256" key="3">
    <source>
        <dbReference type="ARBA" id="ARBA00022670"/>
    </source>
</evidence>
<dbReference type="InterPro" id="IPR043504">
    <property type="entry name" value="Peptidase_S1_PA_chymotrypsin"/>
</dbReference>
<evidence type="ECO:0000256" key="1">
    <source>
        <dbReference type="ARBA" id="ARBA00004613"/>
    </source>
</evidence>
<keyword evidence="9" id="KW-1185">Reference proteome</keyword>
<evidence type="ECO:0000313" key="9">
    <source>
        <dbReference type="Proteomes" id="UP000037510"/>
    </source>
</evidence>
<dbReference type="PANTHER" id="PTHR24264:SF65">
    <property type="entry name" value="SRCR DOMAIN-CONTAINING PROTEIN"/>
    <property type="match status" value="1"/>
</dbReference>
<evidence type="ECO:0000259" key="7">
    <source>
        <dbReference type="PROSITE" id="PS50240"/>
    </source>
</evidence>
<keyword evidence="6" id="KW-0732">Signal</keyword>
<keyword evidence="4" id="KW-0378">Hydrolase</keyword>
<dbReference type="GO" id="GO:0004252">
    <property type="term" value="F:serine-type endopeptidase activity"/>
    <property type="evidence" value="ECO:0007669"/>
    <property type="project" value="InterPro"/>
</dbReference>
<dbReference type="Gene3D" id="2.40.10.10">
    <property type="entry name" value="Trypsin-like serine proteases"/>
    <property type="match status" value="2"/>
</dbReference>
<evidence type="ECO:0000256" key="2">
    <source>
        <dbReference type="ARBA" id="ARBA00022525"/>
    </source>
</evidence>
<dbReference type="STRING" id="104452.A0A0L7KS81"/>
<keyword evidence="3" id="KW-0645">Protease</keyword>
<proteinExistence type="predicted"/>
<dbReference type="GO" id="GO:0006508">
    <property type="term" value="P:proteolysis"/>
    <property type="evidence" value="ECO:0007669"/>
    <property type="project" value="UniProtKB-KW"/>
</dbReference>
<dbReference type="PROSITE" id="PS50240">
    <property type="entry name" value="TRYPSIN_DOM"/>
    <property type="match status" value="1"/>
</dbReference>
<dbReference type="Pfam" id="PF00089">
    <property type="entry name" value="Trypsin"/>
    <property type="match status" value="2"/>
</dbReference>
<keyword evidence="5" id="KW-0720">Serine protease</keyword>
<feature type="signal peptide" evidence="6">
    <location>
        <begin position="1"/>
        <end position="16"/>
    </location>
</feature>
<dbReference type="SMART" id="SM00020">
    <property type="entry name" value="Tryp_SPc"/>
    <property type="match status" value="1"/>
</dbReference>
<dbReference type="PANTHER" id="PTHR24264">
    <property type="entry name" value="TRYPSIN-RELATED"/>
    <property type="match status" value="1"/>
</dbReference>
<comment type="caution">
    <text evidence="8">The sequence shown here is derived from an EMBL/GenBank/DDBJ whole genome shotgun (WGS) entry which is preliminary data.</text>
</comment>
<dbReference type="InterPro" id="IPR009003">
    <property type="entry name" value="Peptidase_S1_PA"/>
</dbReference>
<sequence>MQYGFWGIWWYQACGGSLLTANTVLSAAHCYEPAAARCSPSPRCSPRLTATSKYLVVPGLRRLATHRQHGAIRGSLLRITLHERYDTPALDNDVALLRLATPAVFSGSIQAARIAGPNYNLADGTSSGGSSSEQLRHVAINVISQQLCAARYAYLKTQPGYQNWPDITDGMLGDAPAQWRVVLGTSYASSGGSVHPVSQIIMHERYNIEPLDADIALLRLSVGAVFSSTVQPARIPGTNYNVADGTTVTAIGWGSLSSNGAYPEQLRHVDVNIINQELCAARYAYLRTQPGYENWPDITDGMLCAGILDVGGKVGCLGFVSLG</sequence>
<dbReference type="PROSITE" id="PS00134">
    <property type="entry name" value="TRYPSIN_HIS"/>
    <property type="match status" value="1"/>
</dbReference>
<name>A0A0L7KS81_OPEBR</name>
<comment type="subcellular location">
    <subcellularLocation>
        <location evidence="1">Secreted</location>
    </subcellularLocation>
</comment>
<dbReference type="InterPro" id="IPR018114">
    <property type="entry name" value="TRYPSIN_HIS"/>
</dbReference>
<dbReference type="AlphaFoldDB" id="A0A0L7KS81"/>